<dbReference type="SMART" id="SM00843">
    <property type="entry name" value="Ftsk_gamma"/>
    <property type="match status" value="1"/>
</dbReference>
<dbReference type="CDD" id="cd01127">
    <property type="entry name" value="TrwB_TraG_TraD_VirD4"/>
    <property type="match status" value="1"/>
</dbReference>
<feature type="domain" description="FtsK" evidence="17">
    <location>
        <begin position="423"/>
        <end position="614"/>
    </location>
</feature>
<evidence type="ECO:0000313" key="18">
    <source>
        <dbReference type="EMBL" id="SMB96300.1"/>
    </source>
</evidence>
<dbReference type="GO" id="GO:0051301">
    <property type="term" value="P:cell division"/>
    <property type="evidence" value="ECO:0007669"/>
    <property type="project" value="UniProtKB-KW"/>
</dbReference>
<dbReference type="GO" id="GO:0005886">
    <property type="term" value="C:plasma membrane"/>
    <property type="evidence" value="ECO:0007669"/>
    <property type="project" value="UniProtKB-SubCell"/>
</dbReference>
<evidence type="ECO:0000256" key="11">
    <source>
        <dbReference type="ARBA" id="ARBA00023136"/>
    </source>
</evidence>
<dbReference type="InterPro" id="IPR003593">
    <property type="entry name" value="AAA+_ATPase"/>
</dbReference>
<dbReference type="PANTHER" id="PTHR22683:SF41">
    <property type="entry name" value="DNA TRANSLOCASE FTSK"/>
    <property type="match status" value="1"/>
</dbReference>
<dbReference type="InterPro" id="IPR027417">
    <property type="entry name" value="P-loop_NTPase"/>
</dbReference>
<dbReference type="SUPFAM" id="SSF52540">
    <property type="entry name" value="P-loop containing nucleoside triphosphate hydrolases"/>
    <property type="match status" value="1"/>
</dbReference>
<dbReference type="Pfam" id="PF01580">
    <property type="entry name" value="FtsK_SpoIIIE"/>
    <property type="match status" value="1"/>
</dbReference>
<comment type="similarity">
    <text evidence="2">Belongs to the FtsK/SpoIIIE/SftA family.</text>
</comment>
<evidence type="ECO:0000256" key="9">
    <source>
        <dbReference type="ARBA" id="ARBA00022989"/>
    </source>
</evidence>
<dbReference type="Gene3D" id="3.30.980.40">
    <property type="match status" value="1"/>
</dbReference>
<dbReference type="InterPro" id="IPR041027">
    <property type="entry name" value="FtsK_alpha"/>
</dbReference>
<dbReference type="SUPFAM" id="SSF46785">
    <property type="entry name" value="Winged helix' DNA-binding domain"/>
    <property type="match status" value="1"/>
</dbReference>
<comment type="subcellular location">
    <subcellularLocation>
        <location evidence="1">Cell membrane</location>
        <topology evidence="1">Multi-pass membrane protein</topology>
    </subcellularLocation>
</comment>
<evidence type="ECO:0000256" key="10">
    <source>
        <dbReference type="ARBA" id="ARBA00023125"/>
    </source>
</evidence>
<keyword evidence="3" id="KW-1003">Cell membrane</keyword>
<feature type="binding site" evidence="15">
    <location>
        <begin position="440"/>
        <end position="447"/>
    </location>
    <ligand>
        <name>ATP</name>
        <dbReference type="ChEBI" id="CHEBI:30616"/>
    </ligand>
</feature>
<feature type="transmembrane region" description="Helical" evidence="16">
    <location>
        <begin position="91"/>
        <end position="109"/>
    </location>
</feature>
<evidence type="ECO:0000256" key="3">
    <source>
        <dbReference type="ARBA" id="ARBA00022475"/>
    </source>
</evidence>
<dbReference type="GO" id="GO:0007059">
    <property type="term" value="P:chromosome segregation"/>
    <property type="evidence" value="ECO:0007669"/>
    <property type="project" value="UniProtKB-KW"/>
</dbReference>
<dbReference type="InterPro" id="IPR036388">
    <property type="entry name" value="WH-like_DNA-bd_sf"/>
</dbReference>
<dbReference type="Pfam" id="PF09397">
    <property type="entry name" value="FtsK_gamma"/>
    <property type="match status" value="1"/>
</dbReference>
<evidence type="ECO:0000256" key="14">
    <source>
        <dbReference type="ARBA" id="ARBA00025923"/>
    </source>
</evidence>
<evidence type="ECO:0000256" key="2">
    <source>
        <dbReference type="ARBA" id="ARBA00006474"/>
    </source>
</evidence>
<keyword evidence="6 15" id="KW-0547">Nucleotide-binding</keyword>
<keyword evidence="7" id="KW-0159">Chromosome partition</keyword>
<dbReference type="OrthoDB" id="9807790at2"/>
<dbReference type="InterPro" id="IPR018541">
    <property type="entry name" value="Ftsk_gamma"/>
</dbReference>
<keyword evidence="19" id="KW-1185">Reference proteome</keyword>
<dbReference type="Proteomes" id="UP000192731">
    <property type="component" value="Unassembled WGS sequence"/>
</dbReference>
<dbReference type="InterPro" id="IPR036390">
    <property type="entry name" value="WH_DNA-bd_sf"/>
</dbReference>
<dbReference type="AlphaFoldDB" id="A0A1W1VSU5"/>
<dbReference type="PANTHER" id="PTHR22683">
    <property type="entry name" value="SPORULATION PROTEIN RELATED"/>
    <property type="match status" value="1"/>
</dbReference>
<dbReference type="InterPro" id="IPR050206">
    <property type="entry name" value="FtsK/SpoIIIE/SftA"/>
</dbReference>
<dbReference type="PROSITE" id="PS50901">
    <property type="entry name" value="FTSK"/>
    <property type="match status" value="1"/>
</dbReference>
<evidence type="ECO:0000256" key="13">
    <source>
        <dbReference type="ARBA" id="ARBA00024986"/>
    </source>
</evidence>
<sequence length="760" mass="84557">MSKRKTVINELKFEFKGIILVGIALYILLSLINEPQGSYVLPEERIGFIGSFFIKSITSIAGDGKTFIPLYILYIGISIMYKRANLNKKRITVIGILITTLLTIFHLNLPIEAIETFAKSVQNGFIGSGGGVIGGFFSWLLLITLGLVGAYLLIFSIWISSLLYLTNTSLKQVTLKVLNLLKNVTKGLKEQLVNFVFTTEDESEEVIPKKVQKKNIEEKTNKENKIEEPLIISHFENEDNCKEENLIKENIKKERKKNNEINSKELGNNKEDISIVRVNEGLKDGDFNLPNVNMLEKTIKSKTGLNQRDINDNIMVLQKTLESFGVKGKVVQVSCGPAITRYEFQPAPGVKVSKIVNLADDISLSLASADVRIEAPIPGKAAIGIEVPNKEVSTVGFREVIESEEFKQSRSYLSVALGKDIAGKSIVTSLEKMPHLLIAGSTGSGKSVCMNALINSILFKAKPSEVKFIMIDPKMVELTTYNGIPHLITPVVTDPKKAASALRWAVHEMETRYEKFASSGVKDITRYNENIGNHEEGEFMPYIVVLIDELADLMMIAPADVEDAICRLAQMARAAGIHLVIATQRPSVDVITGIIKANVPSRIAFAVSSQIDSRTILDMGGAEKLLGRGDMLFYPTGLPKPTRLQGVYVSDKDVVKIVDFLKEQDNPEYLEEITNQEIKNVKIKEDDDNDELIPEATKLFIENGQASISLLQRRFRIGYNRAARIIDIMEVKGIVGKHEGSKARQVLITVNDYERIYGKY</sequence>
<evidence type="ECO:0000256" key="15">
    <source>
        <dbReference type="PROSITE-ProRule" id="PRU00289"/>
    </source>
</evidence>
<keyword evidence="4" id="KW-0132">Cell division</keyword>
<dbReference type="Gene3D" id="1.10.10.10">
    <property type="entry name" value="Winged helix-like DNA-binding domain superfamily/Winged helix DNA-binding domain"/>
    <property type="match status" value="1"/>
</dbReference>
<dbReference type="GO" id="GO:0005524">
    <property type="term" value="F:ATP binding"/>
    <property type="evidence" value="ECO:0007669"/>
    <property type="project" value="UniProtKB-UniRule"/>
</dbReference>
<proteinExistence type="inferred from homology"/>
<dbReference type="Pfam" id="PF17854">
    <property type="entry name" value="FtsK_alpha"/>
    <property type="match status" value="1"/>
</dbReference>
<feature type="transmembrane region" description="Helical" evidence="16">
    <location>
        <begin position="13"/>
        <end position="32"/>
    </location>
</feature>
<dbReference type="InterPro" id="IPR025199">
    <property type="entry name" value="FtsK_4TM"/>
</dbReference>
<keyword evidence="12" id="KW-0131">Cell cycle</keyword>
<evidence type="ECO:0000256" key="16">
    <source>
        <dbReference type="SAM" id="Phobius"/>
    </source>
</evidence>
<keyword evidence="5 16" id="KW-0812">Transmembrane</keyword>
<dbReference type="EMBL" id="FWWT01000023">
    <property type="protein sequence ID" value="SMB96300.1"/>
    <property type="molecule type" value="Genomic_DNA"/>
</dbReference>
<feature type="transmembrane region" description="Helical" evidence="16">
    <location>
        <begin position="136"/>
        <end position="165"/>
    </location>
</feature>
<feature type="transmembrane region" description="Helical" evidence="16">
    <location>
        <begin position="52"/>
        <end position="79"/>
    </location>
</feature>
<comment type="function">
    <text evidence="13">Essential cell division protein that coordinates cell division and chromosome segregation. The N-terminus is involved in assembly of the cell-division machinery. The C-terminus functions as a DNA motor that moves dsDNA in an ATP-dependent manner towards the dif recombination site, which is located within the replication terminus region. Required for activation of the Xer recombinase, allowing activation of chromosome unlinking by recombination.</text>
</comment>
<comment type="subunit">
    <text evidence="14">Homohexamer. Forms a ring that surrounds DNA.</text>
</comment>
<keyword evidence="9 16" id="KW-1133">Transmembrane helix</keyword>
<evidence type="ECO:0000259" key="17">
    <source>
        <dbReference type="PROSITE" id="PS50901"/>
    </source>
</evidence>
<evidence type="ECO:0000256" key="8">
    <source>
        <dbReference type="ARBA" id="ARBA00022840"/>
    </source>
</evidence>
<accession>A0A1W1VSU5</accession>
<keyword evidence="10" id="KW-0238">DNA-binding</keyword>
<evidence type="ECO:0000256" key="12">
    <source>
        <dbReference type="ARBA" id="ARBA00023306"/>
    </source>
</evidence>
<dbReference type="STRING" id="656914.SAMN00017405_1500"/>
<evidence type="ECO:0000313" key="19">
    <source>
        <dbReference type="Proteomes" id="UP000192731"/>
    </source>
</evidence>
<evidence type="ECO:0000256" key="6">
    <source>
        <dbReference type="ARBA" id="ARBA00022741"/>
    </source>
</evidence>
<gene>
    <name evidence="18" type="ORF">SAMN00017405_1500</name>
</gene>
<dbReference type="Pfam" id="PF13491">
    <property type="entry name" value="FtsK_4TM"/>
    <property type="match status" value="1"/>
</dbReference>
<evidence type="ECO:0000256" key="5">
    <source>
        <dbReference type="ARBA" id="ARBA00022692"/>
    </source>
</evidence>
<reference evidence="18 19" key="1">
    <citation type="submission" date="2017-04" db="EMBL/GenBank/DDBJ databases">
        <authorList>
            <person name="Afonso C.L."/>
            <person name="Miller P.J."/>
            <person name="Scott M.A."/>
            <person name="Spackman E."/>
            <person name="Goraichik I."/>
            <person name="Dimitrov K.M."/>
            <person name="Suarez D.L."/>
            <person name="Swayne D.E."/>
        </authorList>
    </citation>
    <scope>NUCLEOTIDE SEQUENCE [LARGE SCALE GENOMIC DNA]</scope>
    <source>
        <strain evidence="18 19">DSM 11270</strain>
    </source>
</reference>
<dbReference type="SMART" id="SM00382">
    <property type="entry name" value="AAA"/>
    <property type="match status" value="1"/>
</dbReference>
<keyword evidence="11 16" id="KW-0472">Membrane</keyword>
<evidence type="ECO:0000256" key="7">
    <source>
        <dbReference type="ARBA" id="ARBA00022829"/>
    </source>
</evidence>
<organism evidence="18 19">
    <name type="scientific">Desulfonispora thiosulfatigenes DSM 11270</name>
    <dbReference type="NCBI Taxonomy" id="656914"/>
    <lineage>
        <taxon>Bacteria</taxon>
        <taxon>Bacillati</taxon>
        <taxon>Bacillota</taxon>
        <taxon>Clostridia</taxon>
        <taxon>Eubacteriales</taxon>
        <taxon>Peptococcaceae</taxon>
        <taxon>Desulfonispora</taxon>
    </lineage>
</organism>
<evidence type="ECO:0000256" key="1">
    <source>
        <dbReference type="ARBA" id="ARBA00004651"/>
    </source>
</evidence>
<name>A0A1W1VSU5_DESTI</name>
<evidence type="ECO:0000256" key="4">
    <source>
        <dbReference type="ARBA" id="ARBA00022618"/>
    </source>
</evidence>
<protein>
    <submittedName>
        <fullName evidence="18">DNA translocase FtsK</fullName>
    </submittedName>
</protein>
<keyword evidence="8 15" id="KW-0067">ATP-binding</keyword>
<dbReference type="GO" id="GO:0003677">
    <property type="term" value="F:DNA binding"/>
    <property type="evidence" value="ECO:0007669"/>
    <property type="project" value="UniProtKB-KW"/>
</dbReference>
<dbReference type="RefSeq" id="WP_084054351.1">
    <property type="nucleotide sequence ID" value="NZ_FWWT01000023.1"/>
</dbReference>
<dbReference type="InterPro" id="IPR002543">
    <property type="entry name" value="FtsK_dom"/>
</dbReference>
<dbReference type="Gene3D" id="3.40.50.300">
    <property type="entry name" value="P-loop containing nucleotide triphosphate hydrolases"/>
    <property type="match status" value="1"/>
</dbReference>